<organism evidence="2 3">
    <name type="scientific">Nocardioides piscis</name>
    <dbReference type="NCBI Taxonomy" id="2714938"/>
    <lineage>
        <taxon>Bacteria</taxon>
        <taxon>Bacillati</taxon>
        <taxon>Actinomycetota</taxon>
        <taxon>Actinomycetes</taxon>
        <taxon>Propionibacteriales</taxon>
        <taxon>Nocardioidaceae</taxon>
        <taxon>Nocardioides</taxon>
    </lineage>
</organism>
<dbReference type="AlphaFoldDB" id="A0A6G7YG64"/>
<keyword evidence="1" id="KW-0472">Membrane</keyword>
<accession>A0A6G7YG64</accession>
<keyword evidence="3" id="KW-1185">Reference proteome</keyword>
<gene>
    <name evidence="2" type="ORF">G7071_09940</name>
</gene>
<dbReference type="RefSeq" id="WP_166318086.1">
    <property type="nucleotide sequence ID" value="NZ_CP049866.1"/>
</dbReference>
<name>A0A6G7YG64_9ACTN</name>
<dbReference type="EMBL" id="CP049866">
    <property type="protein sequence ID" value="QIK75719.1"/>
    <property type="molecule type" value="Genomic_DNA"/>
</dbReference>
<reference evidence="2 3" key="1">
    <citation type="submission" date="2020-03" db="EMBL/GenBank/DDBJ databases">
        <title>Nocardioides sp. nov., isolated from fish.</title>
        <authorList>
            <person name="Hyun D.-W."/>
            <person name="Bae J.-W."/>
        </authorList>
    </citation>
    <scope>NUCLEOTIDE SEQUENCE [LARGE SCALE GENOMIC DNA]</scope>
    <source>
        <strain evidence="2 3">HDW12A</strain>
    </source>
</reference>
<evidence type="ECO:0008006" key="4">
    <source>
        <dbReference type="Google" id="ProtNLM"/>
    </source>
</evidence>
<protein>
    <recommendedName>
        <fullName evidence="4">SHOCT domain-containing protein</fullName>
    </recommendedName>
</protein>
<sequence length="92" mass="10187">MMGYGYGMGAGGWIAMTIFWVALITLIIWTISRALLSGNAWGRDSTPPQDNGADSAEDILDRRFAAGELDEETYRSMRTTLRTSRAGQNEPR</sequence>
<evidence type="ECO:0000313" key="3">
    <source>
        <dbReference type="Proteomes" id="UP000502035"/>
    </source>
</evidence>
<keyword evidence="1" id="KW-0812">Transmembrane</keyword>
<proteinExistence type="predicted"/>
<keyword evidence="1" id="KW-1133">Transmembrane helix</keyword>
<feature type="transmembrane region" description="Helical" evidence="1">
    <location>
        <begin position="12"/>
        <end position="36"/>
    </location>
</feature>
<dbReference type="Proteomes" id="UP000502035">
    <property type="component" value="Chromosome"/>
</dbReference>
<dbReference type="KEGG" id="npi:G7071_09940"/>
<evidence type="ECO:0000256" key="1">
    <source>
        <dbReference type="SAM" id="Phobius"/>
    </source>
</evidence>
<evidence type="ECO:0000313" key="2">
    <source>
        <dbReference type="EMBL" id="QIK75719.1"/>
    </source>
</evidence>